<organism evidence="2 3">
    <name type="scientific">Brunnivagina elsteri CCALA 953</name>
    <dbReference type="NCBI Taxonomy" id="987040"/>
    <lineage>
        <taxon>Bacteria</taxon>
        <taxon>Bacillati</taxon>
        <taxon>Cyanobacteriota</taxon>
        <taxon>Cyanophyceae</taxon>
        <taxon>Nostocales</taxon>
        <taxon>Calotrichaceae</taxon>
        <taxon>Brunnivagina</taxon>
    </lineage>
</organism>
<dbReference type="PANTHER" id="PTHR42935">
    <property type="entry name" value="SLR0930 PROTEIN"/>
    <property type="match status" value="1"/>
</dbReference>
<dbReference type="EMBL" id="NTFS01000016">
    <property type="protein sequence ID" value="PAX60266.1"/>
    <property type="molecule type" value="Genomic_DNA"/>
</dbReference>
<comment type="caution">
    <text evidence="2">The sequence shown here is derived from an EMBL/GenBank/DDBJ whole genome shotgun (WGS) entry which is preliminary data.</text>
</comment>
<gene>
    <name evidence="2" type="ORF">CK510_02745</name>
</gene>
<dbReference type="InterPro" id="IPR008533">
    <property type="entry name" value="DUF815"/>
</dbReference>
<keyword evidence="3" id="KW-1185">Reference proteome</keyword>
<dbReference type="PANTHER" id="PTHR42935:SF1">
    <property type="entry name" value="SLR0930 PROTEIN"/>
    <property type="match status" value="1"/>
</dbReference>
<reference evidence="2 3" key="1">
    <citation type="submission" date="2017-08" db="EMBL/GenBank/DDBJ databases">
        <title>Draft genome sequence of filamentous cyanobacterium Calothrix elsteri CCALA 953.</title>
        <authorList>
            <person name="Gagunashvili A.N."/>
            <person name="Elster J."/>
            <person name="Andresson O.S."/>
        </authorList>
    </citation>
    <scope>NUCLEOTIDE SEQUENCE [LARGE SCALE GENOMIC DNA]</scope>
    <source>
        <strain evidence="2 3">CCALA 953</strain>
    </source>
</reference>
<protein>
    <submittedName>
        <fullName evidence="2">AAA+ family ATPase</fullName>
    </submittedName>
</protein>
<evidence type="ECO:0000313" key="2">
    <source>
        <dbReference type="EMBL" id="PAX60266.1"/>
    </source>
</evidence>
<dbReference type="OrthoDB" id="9812140at2"/>
<dbReference type="SMART" id="SM00382">
    <property type="entry name" value="AAA"/>
    <property type="match status" value="1"/>
</dbReference>
<dbReference type="InterPro" id="IPR027417">
    <property type="entry name" value="P-loop_NTPase"/>
</dbReference>
<evidence type="ECO:0000313" key="3">
    <source>
        <dbReference type="Proteomes" id="UP000218238"/>
    </source>
</evidence>
<dbReference type="Proteomes" id="UP000218238">
    <property type="component" value="Unassembled WGS sequence"/>
</dbReference>
<name>A0A2A2TP05_9CYAN</name>
<dbReference type="SUPFAM" id="SSF52540">
    <property type="entry name" value="P-loop containing nucleoside triphosphate hydrolases"/>
    <property type="match status" value="1"/>
</dbReference>
<dbReference type="Gene3D" id="3.40.50.300">
    <property type="entry name" value="P-loop containing nucleotide triphosphate hydrolases"/>
    <property type="match status" value="1"/>
</dbReference>
<proteinExistence type="predicted"/>
<dbReference type="RefSeq" id="WP_095720234.1">
    <property type="nucleotide sequence ID" value="NZ_NTFS01000016.1"/>
</dbReference>
<dbReference type="AlphaFoldDB" id="A0A2A2TP05"/>
<accession>A0A2A2TP05</accession>
<sequence length="466" mass="53064">MDSQIITKVQFLQRQAASLLLYQSVLTGQTGIAFLEMLQAIRYKDADARGCLQAYGNYFKSLASENLNWEEYLILQMLRDDNPFSRAAQKHDFASLPASLIAATQHDLQILRSLYECSSALLSEWMQCVANLPVSPVLWYMETTEIENIGFPQQQYIQSLQQSEDWTDVVEDLATYYRQCGTGLFAEYKALRWHSGEFIGIPHPDPIKLDELVGYESQKEALLKNTEFLLSGYNAQNVLLYGSRGTGKSSLVKALLNEHNKFKQDNSQQDNFANRGLRLIEVVKSELKELPLIVEKLREASQKFIIFVDDLSFEEDDDAFKALKVVLEGTLTSRSPNVVVYATSNRRHLIREFFADRPTPRDNDEVHAWDTMQEKLSFSDRFGLTLTFAPADQSTYLEIVRHLANQAKIAIAQKDLEFKALQWATRHNGRSGRAARQFIDYLKADIALFGSNNPTSNTNILLADEN</sequence>
<feature type="domain" description="AAA+ ATPase" evidence="1">
    <location>
        <begin position="234"/>
        <end position="365"/>
    </location>
</feature>
<dbReference type="Pfam" id="PF05673">
    <property type="entry name" value="DUF815"/>
    <property type="match status" value="1"/>
</dbReference>
<dbReference type="InterPro" id="IPR003593">
    <property type="entry name" value="AAA+_ATPase"/>
</dbReference>
<dbReference type="CDD" id="cd00009">
    <property type="entry name" value="AAA"/>
    <property type="match status" value="1"/>
</dbReference>
<evidence type="ECO:0000259" key="1">
    <source>
        <dbReference type="SMART" id="SM00382"/>
    </source>
</evidence>